<sequence length="68" mass="8116">MEKISESEMQRRREIWINTPLTKLIDADELLSDNFVYNKPSRKHNDISIRESINNDISNTKKRIKITK</sequence>
<reference evidence="1 2" key="2">
    <citation type="submission" date="2016-08" db="EMBL/GenBank/DDBJ databases">
        <title>Pervasive Adenine N6-methylation of Active Genes in Fungi.</title>
        <authorList>
            <consortium name="DOE Joint Genome Institute"/>
            <person name="Mondo S.J."/>
            <person name="Dannebaum R.O."/>
            <person name="Kuo R.C."/>
            <person name="Labutti K."/>
            <person name="Haridas S."/>
            <person name="Kuo A."/>
            <person name="Salamov A."/>
            <person name="Ahrendt S.R."/>
            <person name="Lipzen A."/>
            <person name="Sullivan W."/>
            <person name="Andreopoulos W.B."/>
            <person name="Clum A."/>
            <person name="Lindquist E."/>
            <person name="Daum C."/>
            <person name="Ramamoorthy G.K."/>
            <person name="Gryganskyi A."/>
            <person name="Culley D."/>
            <person name="Magnuson J.K."/>
            <person name="James T.Y."/>
            <person name="O'Malley M.A."/>
            <person name="Stajich J.E."/>
            <person name="Spatafora J.W."/>
            <person name="Visel A."/>
            <person name="Grigoriev I.V."/>
        </authorList>
    </citation>
    <scope>NUCLEOTIDE SEQUENCE [LARGE SCALE GENOMIC DNA]</scope>
    <source>
        <strain evidence="1 2">S4</strain>
    </source>
</reference>
<reference evidence="1 2" key="1">
    <citation type="submission" date="2016-08" db="EMBL/GenBank/DDBJ databases">
        <title>A Parts List for Fungal Cellulosomes Revealed by Comparative Genomics.</title>
        <authorList>
            <consortium name="DOE Joint Genome Institute"/>
            <person name="Haitjema C.H."/>
            <person name="Gilmore S.P."/>
            <person name="Henske J.K."/>
            <person name="Solomon K.V."/>
            <person name="De Groot R."/>
            <person name="Kuo A."/>
            <person name="Mondo S.J."/>
            <person name="Salamov A.A."/>
            <person name="Labutti K."/>
            <person name="Zhao Z."/>
            <person name="Chiniquy J."/>
            <person name="Barry K."/>
            <person name="Brewer H.M."/>
            <person name="Purvine S.O."/>
            <person name="Wright A.T."/>
            <person name="Boxma B."/>
            <person name="Van Alen T."/>
            <person name="Hackstein J.H."/>
            <person name="Baker S.E."/>
            <person name="Grigoriev I.V."/>
            <person name="O'Malley M.A."/>
        </authorList>
    </citation>
    <scope>NUCLEOTIDE SEQUENCE [LARGE SCALE GENOMIC DNA]</scope>
    <source>
        <strain evidence="1 2">S4</strain>
    </source>
</reference>
<gene>
    <name evidence="1" type="ORF">BCR32DRAFT_328490</name>
</gene>
<dbReference type="Proteomes" id="UP000193944">
    <property type="component" value="Unassembled WGS sequence"/>
</dbReference>
<organism evidence="1 2">
    <name type="scientific">Anaeromyces robustus</name>
    <dbReference type="NCBI Taxonomy" id="1754192"/>
    <lineage>
        <taxon>Eukaryota</taxon>
        <taxon>Fungi</taxon>
        <taxon>Fungi incertae sedis</taxon>
        <taxon>Chytridiomycota</taxon>
        <taxon>Chytridiomycota incertae sedis</taxon>
        <taxon>Neocallimastigomycetes</taxon>
        <taxon>Neocallimastigales</taxon>
        <taxon>Neocallimastigaceae</taxon>
        <taxon>Anaeromyces</taxon>
    </lineage>
</organism>
<protein>
    <submittedName>
        <fullName evidence="1">Uncharacterized protein</fullName>
    </submittedName>
</protein>
<dbReference type="AlphaFoldDB" id="A0A1Y1WZB2"/>
<evidence type="ECO:0000313" key="1">
    <source>
        <dbReference type="EMBL" id="ORX78526.1"/>
    </source>
</evidence>
<name>A0A1Y1WZB2_9FUNG</name>
<proteinExistence type="predicted"/>
<dbReference type="EMBL" id="MCFG01000206">
    <property type="protein sequence ID" value="ORX78526.1"/>
    <property type="molecule type" value="Genomic_DNA"/>
</dbReference>
<evidence type="ECO:0000313" key="2">
    <source>
        <dbReference type="Proteomes" id="UP000193944"/>
    </source>
</evidence>
<accession>A0A1Y1WZB2</accession>
<keyword evidence="2" id="KW-1185">Reference proteome</keyword>
<comment type="caution">
    <text evidence="1">The sequence shown here is derived from an EMBL/GenBank/DDBJ whole genome shotgun (WGS) entry which is preliminary data.</text>
</comment>